<dbReference type="AlphaFoldDB" id="A0A7K3WI45"/>
<dbReference type="GO" id="GO:0006950">
    <property type="term" value="P:response to stress"/>
    <property type="evidence" value="ECO:0007669"/>
    <property type="project" value="TreeGrafter"/>
</dbReference>
<dbReference type="InterPro" id="IPR036390">
    <property type="entry name" value="WH_DNA-bd_sf"/>
</dbReference>
<dbReference type="PANTHER" id="PTHR33164">
    <property type="entry name" value="TRANSCRIPTIONAL REGULATOR, MARR FAMILY"/>
    <property type="match status" value="1"/>
</dbReference>
<dbReference type="Gene3D" id="1.10.10.10">
    <property type="entry name" value="Winged helix-like DNA-binding domain superfamily/Winged helix DNA-binding domain"/>
    <property type="match status" value="1"/>
</dbReference>
<dbReference type="InterPro" id="IPR039422">
    <property type="entry name" value="MarR/SlyA-like"/>
</dbReference>
<gene>
    <name evidence="2" type="ORF">G1H19_14335</name>
</gene>
<organism evidence="2 3">
    <name type="scientific">Goekera deserti</name>
    <dbReference type="NCBI Taxonomy" id="2497753"/>
    <lineage>
        <taxon>Bacteria</taxon>
        <taxon>Bacillati</taxon>
        <taxon>Actinomycetota</taxon>
        <taxon>Actinomycetes</taxon>
        <taxon>Geodermatophilales</taxon>
        <taxon>Geodermatophilaceae</taxon>
        <taxon>Goekera</taxon>
    </lineage>
</organism>
<dbReference type="PANTHER" id="PTHR33164:SF43">
    <property type="entry name" value="HTH-TYPE TRANSCRIPTIONAL REPRESSOR YETL"/>
    <property type="match status" value="1"/>
</dbReference>
<sequence length="141" mass="14979">MPGLAPATVGLRDLMNASRELTGRMARRLDMPATDVAAVGQLDMAGPLTVGALADRLGIRTASATVLVDRLVAAGRAERRPHPTDRRSTVVHLTGPAREESWAVWEPVIRAMDSVAAGLPAEQQAVVTDYLQRVTATMLAS</sequence>
<evidence type="ECO:0000313" key="2">
    <source>
        <dbReference type="EMBL" id="NEL55173.1"/>
    </source>
</evidence>
<dbReference type="Pfam" id="PF12802">
    <property type="entry name" value="MarR_2"/>
    <property type="match status" value="1"/>
</dbReference>
<dbReference type="PROSITE" id="PS50995">
    <property type="entry name" value="HTH_MARR_2"/>
    <property type="match status" value="1"/>
</dbReference>
<comment type="caution">
    <text evidence="2">The sequence shown here is derived from an EMBL/GenBank/DDBJ whole genome shotgun (WGS) entry which is preliminary data.</text>
</comment>
<dbReference type="GO" id="GO:0003700">
    <property type="term" value="F:DNA-binding transcription factor activity"/>
    <property type="evidence" value="ECO:0007669"/>
    <property type="project" value="InterPro"/>
</dbReference>
<feature type="domain" description="HTH marR-type" evidence="1">
    <location>
        <begin position="7"/>
        <end position="136"/>
    </location>
</feature>
<keyword evidence="3" id="KW-1185">Reference proteome</keyword>
<reference evidence="2 3" key="1">
    <citation type="submission" date="2020-02" db="EMBL/GenBank/DDBJ databases">
        <title>The whole genome sequence of CPCC 205119.</title>
        <authorList>
            <person name="Jiang Z."/>
        </authorList>
    </citation>
    <scope>NUCLEOTIDE SEQUENCE [LARGE SCALE GENOMIC DNA]</scope>
    <source>
        <strain evidence="2 3">CPCC 205119</strain>
    </source>
</reference>
<evidence type="ECO:0000313" key="3">
    <source>
        <dbReference type="Proteomes" id="UP000470470"/>
    </source>
</evidence>
<proteinExistence type="predicted"/>
<dbReference type="InterPro" id="IPR000835">
    <property type="entry name" value="HTH_MarR-typ"/>
</dbReference>
<dbReference type="InterPro" id="IPR036388">
    <property type="entry name" value="WH-like_DNA-bd_sf"/>
</dbReference>
<name>A0A7K3WI45_9ACTN</name>
<protein>
    <submittedName>
        <fullName evidence="2">MarR family transcriptional regulator</fullName>
    </submittedName>
</protein>
<accession>A0A7K3WI45</accession>
<dbReference type="EMBL" id="JAAGWK010000021">
    <property type="protein sequence ID" value="NEL55173.1"/>
    <property type="molecule type" value="Genomic_DNA"/>
</dbReference>
<dbReference type="SUPFAM" id="SSF46785">
    <property type="entry name" value="Winged helix' DNA-binding domain"/>
    <property type="match status" value="1"/>
</dbReference>
<dbReference type="Proteomes" id="UP000470470">
    <property type="component" value="Unassembled WGS sequence"/>
</dbReference>
<evidence type="ECO:0000259" key="1">
    <source>
        <dbReference type="PROSITE" id="PS50995"/>
    </source>
</evidence>
<dbReference type="SMART" id="SM00347">
    <property type="entry name" value="HTH_MARR"/>
    <property type="match status" value="1"/>
</dbReference>